<dbReference type="WBParaSite" id="HPBE_0000794301-mRNA-1">
    <property type="protein sequence ID" value="HPBE_0000794301-mRNA-1"/>
    <property type="gene ID" value="HPBE_0000794301"/>
</dbReference>
<dbReference type="AlphaFoldDB" id="A0A3P7XJS3"/>
<evidence type="ECO:0000313" key="2">
    <source>
        <dbReference type="Proteomes" id="UP000050761"/>
    </source>
</evidence>
<dbReference type="EMBL" id="UZAH01026013">
    <property type="protein sequence ID" value="VDO74236.1"/>
    <property type="molecule type" value="Genomic_DNA"/>
</dbReference>
<dbReference type="Proteomes" id="UP000050761">
    <property type="component" value="Unassembled WGS sequence"/>
</dbReference>
<reference evidence="3" key="2">
    <citation type="submission" date="2019-09" db="UniProtKB">
        <authorList>
            <consortium name="WormBaseParasite"/>
        </authorList>
    </citation>
    <scope>IDENTIFICATION</scope>
</reference>
<gene>
    <name evidence="1" type="ORF">HPBE_LOCUS7944</name>
</gene>
<protein>
    <submittedName>
        <fullName evidence="3">SWIM-type domain-containing protein</fullName>
    </submittedName>
</protein>
<evidence type="ECO:0000313" key="1">
    <source>
        <dbReference type="EMBL" id="VDO74236.1"/>
    </source>
</evidence>
<evidence type="ECO:0000313" key="3">
    <source>
        <dbReference type="WBParaSite" id="HPBE_0000794301-mRNA-1"/>
    </source>
</evidence>
<proteinExistence type="predicted"/>
<name>A0A3P7XJS3_HELPZ</name>
<keyword evidence="2" id="KW-1185">Reference proteome</keyword>
<reference evidence="1 2" key="1">
    <citation type="submission" date="2018-11" db="EMBL/GenBank/DDBJ databases">
        <authorList>
            <consortium name="Pathogen Informatics"/>
        </authorList>
    </citation>
    <scope>NUCLEOTIDE SEQUENCE [LARGE SCALE GENOMIC DNA]</scope>
</reference>
<sequence>MVGRQAAIETQMMAPQRRRVFGTSLTSCSSGNTATAPRLPSAAATANLASAMNSLELDDDAFYICTEMSPRCFVVQKVRELPCANLLLFALLSPPTPLLASSPRAR</sequence>
<organism evidence="1">
    <name type="scientific">Heligmosomoides polygyrus</name>
    <name type="common">Parasitic roundworm</name>
    <dbReference type="NCBI Taxonomy" id="6339"/>
    <lineage>
        <taxon>Eukaryota</taxon>
        <taxon>Metazoa</taxon>
        <taxon>Ecdysozoa</taxon>
        <taxon>Nematoda</taxon>
        <taxon>Chromadorea</taxon>
        <taxon>Rhabditida</taxon>
        <taxon>Rhabditina</taxon>
        <taxon>Rhabditomorpha</taxon>
        <taxon>Strongyloidea</taxon>
        <taxon>Heligmosomidae</taxon>
        <taxon>Heligmosomoides</taxon>
    </lineage>
</organism>
<accession>A0A3P7XJS3</accession>